<evidence type="ECO:0000256" key="4">
    <source>
        <dbReference type="ARBA" id="ARBA00012783"/>
    </source>
</evidence>
<name>A0A1M5YMH5_9FIRM</name>
<dbReference type="GO" id="GO:0072527">
    <property type="term" value="P:pyrimidine-containing compound metabolic process"/>
    <property type="evidence" value="ECO:0007669"/>
    <property type="project" value="UniProtKB-ARBA"/>
</dbReference>
<dbReference type="NCBIfam" id="NF004064">
    <property type="entry name" value="PRK05578.1"/>
    <property type="match status" value="1"/>
</dbReference>
<evidence type="ECO:0000256" key="13">
    <source>
        <dbReference type="PIRSR" id="PIRSR606262-3"/>
    </source>
</evidence>
<evidence type="ECO:0000259" key="15">
    <source>
        <dbReference type="PROSITE" id="PS51747"/>
    </source>
</evidence>
<dbReference type="InterPro" id="IPR050202">
    <property type="entry name" value="Cyt/Deoxycyt_deaminase"/>
</dbReference>
<dbReference type="Proteomes" id="UP000183995">
    <property type="component" value="Unassembled WGS sequence"/>
</dbReference>
<dbReference type="InterPro" id="IPR006262">
    <property type="entry name" value="Cyt_deam_tetra"/>
</dbReference>
<feature type="domain" description="CMP/dCMP-type deaminase" evidence="15">
    <location>
        <begin position="1"/>
        <end position="127"/>
    </location>
</feature>
<dbReference type="InterPro" id="IPR016193">
    <property type="entry name" value="Cytidine_deaminase-like"/>
</dbReference>
<comment type="catalytic activity">
    <reaction evidence="11 14">
        <text>cytidine + H2O + H(+) = uridine + NH4(+)</text>
        <dbReference type="Rhea" id="RHEA:16069"/>
        <dbReference type="ChEBI" id="CHEBI:15377"/>
        <dbReference type="ChEBI" id="CHEBI:15378"/>
        <dbReference type="ChEBI" id="CHEBI:16704"/>
        <dbReference type="ChEBI" id="CHEBI:17562"/>
        <dbReference type="ChEBI" id="CHEBI:28938"/>
        <dbReference type="EC" id="3.5.4.5"/>
    </reaction>
</comment>
<keyword evidence="8 13" id="KW-0862">Zinc</keyword>
<evidence type="ECO:0000256" key="11">
    <source>
        <dbReference type="ARBA" id="ARBA00049558"/>
    </source>
</evidence>
<feature type="active site" description="Proton donor" evidence="12">
    <location>
        <position position="55"/>
    </location>
</feature>
<keyword evidence="6 13" id="KW-0479">Metal-binding</keyword>
<comment type="similarity">
    <text evidence="3 14">Belongs to the cytidine and deoxycytidylate deaminase family.</text>
</comment>
<evidence type="ECO:0000256" key="2">
    <source>
        <dbReference type="ARBA" id="ARBA00003949"/>
    </source>
</evidence>
<dbReference type="PANTHER" id="PTHR11644">
    <property type="entry name" value="CYTIDINE DEAMINASE"/>
    <property type="match status" value="1"/>
</dbReference>
<comment type="function">
    <text evidence="2 14">This enzyme scavenges exogenous and endogenous cytidine and 2'-deoxycytidine for UMP synthesis.</text>
</comment>
<evidence type="ECO:0000256" key="10">
    <source>
        <dbReference type="ARBA" id="ARBA00049252"/>
    </source>
</evidence>
<dbReference type="AlphaFoldDB" id="A0A1M5YMH5"/>
<evidence type="ECO:0000256" key="9">
    <source>
        <dbReference type="ARBA" id="ARBA00032005"/>
    </source>
</evidence>
<comment type="catalytic activity">
    <reaction evidence="10 14">
        <text>2'-deoxycytidine + H2O + H(+) = 2'-deoxyuridine + NH4(+)</text>
        <dbReference type="Rhea" id="RHEA:13433"/>
        <dbReference type="ChEBI" id="CHEBI:15377"/>
        <dbReference type="ChEBI" id="CHEBI:15378"/>
        <dbReference type="ChEBI" id="CHEBI:15698"/>
        <dbReference type="ChEBI" id="CHEBI:16450"/>
        <dbReference type="ChEBI" id="CHEBI:28938"/>
        <dbReference type="EC" id="3.5.4.5"/>
    </reaction>
</comment>
<dbReference type="SUPFAM" id="SSF53927">
    <property type="entry name" value="Cytidine deaminase-like"/>
    <property type="match status" value="1"/>
</dbReference>
<dbReference type="EC" id="3.5.4.5" evidence="4 14"/>
<dbReference type="InterPro" id="IPR016192">
    <property type="entry name" value="APOBEC/CMP_deaminase_Zn-bd"/>
</dbReference>
<proteinExistence type="inferred from homology"/>
<organism evidence="16 17">
    <name type="scientific">Sporobacter termitidis DSM 10068</name>
    <dbReference type="NCBI Taxonomy" id="1123282"/>
    <lineage>
        <taxon>Bacteria</taxon>
        <taxon>Bacillati</taxon>
        <taxon>Bacillota</taxon>
        <taxon>Clostridia</taxon>
        <taxon>Eubacteriales</taxon>
        <taxon>Oscillospiraceae</taxon>
        <taxon>Sporobacter</taxon>
    </lineage>
</organism>
<evidence type="ECO:0000256" key="12">
    <source>
        <dbReference type="PIRSR" id="PIRSR606262-1"/>
    </source>
</evidence>
<accession>A0A1M5YMH5</accession>
<evidence type="ECO:0000256" key="1">
    <source>
        <dbReference type="ARBA" id="ARBA00001947"/>
    </source>
</evidence>
<dbReference type="PANTHER" id="PTHR11644:SF2">
    <property type="entry name" value="CYTIDINE DEAMINASE"/>
    <property type="match status" value="1"/>
</dbReference>
<evidence type="ECO:0000313" key="17">
    <source>
        <dbReference type="Proteomes" id="UP000183995"/>
    </source>
</evidence>
<feature type="binding site" evidence="13">
    <location>
        <position position="86"/>
    </location>
    <ligand>
        <name>Zn(2+)</name>
        <dbReference type="ChEBI" id="CHEBI:29105"/>
        <note>catalytic</note>
    </ligand>
</feature>
<dbReference type="Pfam" id="PF00383">
    <property type="entry name" value="dCMP_cyt_deam_1"/>
    <property type="match status" value="1"/>
</dbReference>
<dbReference type="GO" id="GO:0004126">
    <property type="term" value="F:cytidine deaminase activity"/>
    <property type="evidence" value="ECO:0007669"/>
    <property type="project" value="UniProtKB-UniRule"/>
</dbReference>
<dbReference type="OrthoDB" id="9795347at2"/>
<dbReference type="PROSITE" id="PS51747">
    <property type="entry name" value="CYT_DCMP_DEAMINASES_2"/>
    <property type="match status" value="1"/>
</dbReference>
<feature type="binding site" evidence="13">
    <location>
        <position position="89"/>
    </location>
    <ligand>
        <name>Zn(2+)</name>
        <dbReference type="ChEBI" id="CHEBI:29105"/>
        <note>catalytic</note>
    </ligand>
</feature>
<dbReference type="RefSeq" id="WP_073079805.1">
    <property type="nucleotide sequence ID" value="NZ_FQXV01000009.1"/>
</dbReference>
<dbReference type="GO" id="GO:0005829">
    <property type="term" value="C:cytosol"/>
    <property type="evidence" value="ECO:0007669"/>
    <property type="project" value="TreeGrafter"/>
</dbReference>
<dbReference type="EMBL" id="FQXV01000009">
    <property type="protein sequence ID" value="SHI13109.1"/>
    <property type="molecule type" value="Genomic_DNA"/>
</dbReference>
<evidence type="ECO:0000256" key="3">
    <source>
        <dbReference type="ARBA" id="ARBA00006576"/>
    </source>
</evidence>
<dbReference type="NCBIfam" id="TIGR01354">
    <property type="entry name" value="cyt_deam_tetra"/>
    <property type="match status" value="1"/>
</dbReference>
<dbReference type="GO" id="GO:0008270">
    <property type="term" value="F:zinc ion binding"/>
    <property type="evidence" value="ECO:0007669"/>
    <property type="project" value="UniProtKB-UniRule"/>
</dbReference>
<dbReference type="STRING" id="1123282.SAMN02745823_02655"/>
<dbReference type="GO" id="GO:0055086">
    <property type="term" value="P:nucleobase-containing small molecule metabolic process"/>
    <property type="evidence" value="ECO:0007669"/>
    <property type="project" value="UniProtKB-ARBA"/>
</dbReference>
<dbReference type="GO" id="GO:0042802">
    <property type="term" value="F:identical protein binding"/>
    <property type="evidence" value="ECO:0007669"/>
    <property type="project" value="UniProtKB-ARBA"/>
</dbReference>
<feature type="binding site" evidence="13">
    <location>
        <position position="53"/>
    </location>
    <ligand>
        <name>Zn(2+)</name>
        <dbReference type="ChEBI" id="CHEBI:29105"/>
        <note>catalytic</note>
    </ligand>
</feature>
<evidence type="ECO:0000256" key="7">
    <source>
        <dbReference type="ARBA" id="ARBA00022801"/>
    </source>
</evidence>
<evidence type="ECO:0000256" key="8">
    <source>
        <dbReference type="ARBA" id="ARBA00022833"/>
    </source>
</evidence>
<comment type="cofactor">
    <cofactor evidence="1 13 14">
        <name>Zn(2+)</name>
        <dbReference type="ChEBI" id="CHEBI:29105"/>
    </cofactor>
</comment>
<evidence type="ECO:0000256" key="5">
    <source>
        <dbReference type="ARBA" id="ARBA00018266"/>
    </source>
</evidence>
<keyword evidence="17" id="KW-1185">Reference proteome</keyword>
<dbReference type="CDD" id="cd01283">
    <property type="entry name" value="cytidine_deaminase"/>
    <property type="match status" value="1"/>
</dbReference>
<evidence type="ECO:0000313" key="16">
    <source>
        <dbReference type="EMBL" id="SHI13109.1"/>
    </source>
</evidence>
<evidence type="ECO:0000256" key="14">
    <source>
        <dbReference type="RuleBase" id="RU364006"/>
    </source>
</evidence>
<dbReference type="PROSITE" id="PS00903">
    <property type="entry name" value="CYT_DCMP_DEAMINASES_1"/>
    <property type="match status" value="1"/>
</dbReference>
<dbReference type="Gene3D" id="3.40.140.10">
    <property type="entry name" value="Cytidine Deaminase, domain 2"/>
    <property type="match status" value="1"/>
</dbReference>
<dbReference type="InterPro" id="IPR002125">
    <property type="entry name" value="CMP_dCMP_dom"/>
</dbReference>
<protein>
    <recommendedName>
        <fullName evidence="5 14">Cytidine deaminase</fullName>
        <ecNumber evidence="4 14">3.5.4.5</ecNumber>
    </recommendedName>
    <alternativeName>
        <fullName evidence="9 14">Cytidine aminohydrolase</fullName>
    </alternativeName>
</protein>
<dbReference type="FunFam" id="3.40.140.10:FF:000008">
    <property type="entry name" value="Cytidine deaminase"/>
    <property type="match status" value="1"/>
</dbReference>
<reference evidence="16 17" key="1">
    <citation type="submission" date="2016-11" db="EMBL/GenBank/DDBJ databases">
        <authorList>
            <person name="Jaros S."/>
            <person name="Januszkiewicz K."/>
            <person name="Wedrychowicz H."/>
        </authorList>
    </citation>
    <scope>NUCLEOTIDE SEQUENCE [LARGE SCALE GENOMIC DNA]</scope>
    <source>
        <strain evidence="16 17">DSM 10068</strain>
    </source>
</reference>
<gene>
    <name evidence="16" type="ORF">SAMN02745823_02655</name>
</gene>
<evidence type="ECO:0000256" key="6">
    <source>
        <dbReference type="ARBA" id="ARBA00022723"/>
    </source>
</evidence>
<keyword evidence="7 14" id="KW-0378">Hydrolase</keyword>
<sequence length="130" mass="14074">MTDRNLIEKAADAMKNSYTPYSRFPVGAALECDDGSVFTGSKIENAALGNTLCAELSAVAGAVSAGRRSFKRLAIYSDSASYSVPCGTCRQVLWEFSPEVEVLCARSDGRYVSYPLSSLLPEPYGREQLE</sequence>